<dbReference type="InterPro" id="IPR010027">
    <property type="entry name" value="Tail_assembly_G"/>
</dbReference>
<dbReference type="AlphaFoldDB" id="A0A264VLH5"/>
<comment type="caution">
    <text evidence="2">The sequence shown here is derived from an EMBL/GenBank/DDBJ whole genome shotgun (WGS) entry which is preliminary data.</text>
</comment>
<dbReference type="RefSeq" id="WP_094963147.1">
    <property type="nucleotide sequence ID" value="NZ_NOWC01000044.1"/>
</dbReference>
<evidence type="ECO:0000313" key="2">
    <source>
        <dbReference type="EMBL" id="OZS72174.1"/>
    </source>
</evidence>
<protein>
    <submittedName>
        <fullName evidence="2">Phage minor tail protein G</fullName>
    </submittedName>
</protein>
<feature type="region of interest" description="Disordered" evidence="1">
    <location>
        <begin position="102"/>
        <end position="125"/>
    </location>
</feature>
<evidence type="ECO:0000256" key="1">
    <source>
        <dbReference type="SAM" id="MobiDB-lite"/>
    </source>
</evidence>
<sequence>MFLKKKEITISGENVVLYELSALQRADYFDFLAKKEKETDGLEGAERDAKSMRSMVESQAWLVSRSRWHEDRDRDIDDLYDEIAQTWSMDALSEAVRAISEISGMSSSESDDDKAEDGELITLEK</sequence>
<dbReference type="Proteomes" id="UP000216001">
    <property type="component" value="Unassembled WGS sequence"/>
</dbReference>
<evidence type="ECO:0000313" key="3">
    <source>
        <dbReference type="Proteomes" id="UP000216001"/>
    </source>
</evidence>
<dbReference type="Pfam" id="PF06894">
    <property type="entry name" value="Phage_TAC_2"/>
    <property type="match status" value="1"/>
</dbReference>
<name>A0A264VLH5_PRORE</name>
<proteinExistence type="predicted"/>
<gene>
    <name evidence="2" type="ORF">CHI95_23350</name>
</gene>
<reference evidence="2 3" key="1">
    <citation type="submission" date="2017-07" db="EMBL/GenBank/DDBJ databases">
        <title>blaIMP-27 on transferable plasmids in Proteus mirabilis and Providencia rettgeri.</title>
        <authorList>
            <person name="Potter R."/>
        </authorList>
    </citation>
    <scope>NUCLEOTIDE SEQUENCE [LARGE SCALE GENOMIC DNA]</scope>
    <source>
        <strain evidence="2 3">PR1</strain>
    </source>
</reference>
<organism evidence="2 3">
    <name type="scientific">Providencia rettgeri</name>
    <dbReference type="NCBI Taxonomy" id="587"/>
    <lineage>
        <taxon>Bacteria</taxon>
        <taxon>Pseudomonadati</taxon>
        <taxon>Pseudomonadota</taxon>
        <taxon>Gammaproteobacteria</taxon>
        <taxon>Enterobacterales</taxon>
        <taxon>Morganellaceae</taxon>
        <taxon>Providencia</taxon>
    </lineage>
</organism>
<feature type="compositionally biased region" description="Acidic residues" evidence="1">
    <location>
        <begin position="109"/>
        <end position="119"/>
    </location>
</feature>
<dbReference type="NCBIfam" id="TIGR01674">
    <property type="entry name" value="phage_lambda_G"/>
    <property type="match status" value="1"/>
</dbReference>
<dbReference type="OrthoDB" id="9429491at2"/>
<accession>A0A264VLH5</accession>
<dbReference type="EMBL" id="NOWC01000044">
    <property type="protein sequence ID" value="OZS72174.1"/>
    <property type="molecule type" value="Genomic_DNA"/>
</dbReference>